<evidence type="ECO:0000259" key="2">
    <source>
        <dbReference type="PROSITE" id="PS50048"/>
    </source>
</evidence>
<dbReference type="Pfam" id="PF00172">
    <property type="entry name" value="Zn_clus"/>
    <property type="match status" value="1"/>
</dbReference>
<dbReference type="PANTHER" id="PTHR47784:SF9">
    <property type="entry name" value="ZN(II)2CYS6 TRANSCRIPTION FACTOR (EUROFUNG)"/>
    <property type="match status" value="1"/>
</dbReference>
<dbReference type="GO" id="GO:0001228">
    <property type="term" value="F:DNA-binding transcription activator activity, RNA polymerase II-specific"/>
    <property type="evidence" value="ECO:0007669"/>
    <property type="project" value="TreeGrafter"/>
</dbReference>
<evidence type="ECO:0000313" key="4">
    <source>
        <dbReference type="Proteomes" id="UP000660729"/>
    </source>
</evidence>
<sequence length="425" mass="48483">MDQTGLHVFSACAPVKAYTKPYHQRRTHKKSRGGCIKCKEKRVRCDEKHPACTRCARRSLDCQYQRSPGSEKSASASPPHVKLQEPCEEEPLPMLSYEHDLALQLGHPAKILTRSSTRDQLLRHYEVITEHGLVMGPEPKKYHDRVMRMAVDHSYLAHTLLSISALHLTRCKIDGYSQSKLLHLSSALEDFQHAISQPISLDDSDALILTALMISIQYFASWDDSPPEESWVFSTDPQRLSWFSVQQGQSAILAQVRPNHCRSGFLSNFTVQAKDLHGRNRRLPQELFDICEVTDPRGPRGVHPNPYHDIVHALALLMPLEPGINSLMKYMHFCARVHARFVGLVEKNEHRALLILAYWFALLCNVGDVWWCQQRAWRDCTAICMFLDLHGSDEIRQLLDFPAEACGYMLPDRSKICSELDHLGD</sequence>
<keyword evidence="4" id="KW-1185">Reference proteome</keyword>
<dbReference type="AlphaFoldDB" id="A0A8H6RQQ5"/>
<gene>
    <name evidence="3" type="ORF">HII31_04017</name>
</gene>
<dbReference type="Pfam" id="PF11951">
    <property type="entry name" value="Fungal_trans_2"/>
    <property type="match status" value="1"/>
</dbReference>
<organism evidence="3 4">
    <name type="scientific">Pseudocercospora fuligena</name>
    <dbReference type="NCBI Taxonomy" id="685502"/>
    <lineage>
        <taxon>Eukaryota</taxon>
        <taxon>Fungi</taxon>
        <taxon>Dikarya</taxon>
        <taxon>Ascomycota</taxon>
        <taxon>Pezizomycotina</taxon>
        <taxon>Dothideomycetes</taxon>
        <taxon>Dothideomycetidae</taxon>
        <taxon>Mycosphaerellales</taxon>
        <taxon>Mycosphaerellaceae</taxon>
        <taxon>Pseudocercospora</taxon>
    </lineage>
</organism>
<dbReference type="GO" id="GO:0008270">
    <property type="term" value="F:zinc ion binding"/>
    <property type="evidence" value="ECO:0007669"/>
    <property type="project" value="InterPro"/>
</dbReference>
<dbReference type="SUPFAM" id="SSF57701">
    <property type="entry name" value="Zn2/Cys6 DNA-binding domain"/>
    <property type="match status" value="1"/>
</dbReference>
<proteinExistence type="predicted"/>
<dbReference type="OrthoDB" id="3640506at2759"/>
<keyword evidence="1" id="KW-0539">Nucleus</keyword>
<evidence type="ECO:0000313" key="3">
    <source>
        <dbReference type="EMBL" id="KAF7194511.1"/>
    </source>
</evidence>
<dbReference type="InterPro" id="IPR001138">
    <property type="entry name" value="Zn2Cys6_DnaBD"/>
</dbReference>
<dbReference type="CDD" id="cd00067">
    <property type="entry name" value="GAL4"/>
    <property type="match status" value="1"/>
</dbReference>
<evidence type="ECO:0000256" key="1">
    <source>
        <dbReference type="ARBA" id="ARBA00023242"/>
    </source>
</evidence>
<dbReference type="SMART" id="SM00066">
    <property type="entry name" value="GAL4"/>
    <property type="match status" value="1"/>
</dbReference>
<feature type="domain" description="Zn(2)-C6 fungal-type" evidence="2">
    <location>
        <begin position="34"/>
        <end position="64"/>
    </location>
</feature>
<dbReference type="InterPro" id="IPR053157">
    <property type="entry name" value="Sterol_Uptake_Regulator"/>
</dbReference>
<dbReference type="Proteomes" id="UP000660729">
    <property type="component" value="Unassembled WGS sequence"/>
</dbReference>
<name>A0A8H6RQQ5_9PEZI</name>
<accession>A0A8H6RQQ5</accession>
<comment type="caution">
    <text evidence="3">The sequence shown here is derived from an EMBL/GenBank/DDBJ whole genome shotgun (WGS) entry which is preliminary data.</text>
</comment>
<protein>
    <submittedName>
        <fullName evidence="3">Sterol uptake control protein 2</fullName>
    </submittedName>
</protein>
<dbReference type="InterPro" id="IPR036864">
    <property type="entry name" value="Zn2-C6_fun-type_DNA-bd_sf"/>
</dbReference>
<dbReference type="PROSITE" id="PS00463">
    <property type="entry name" value="ZN2_CY6_FUNGAL_1"/>
    <property type="match status" value="1"/>
</dbReference>
<dbReference type="PANTHER" id="PTHR47784">
    <property type="entry name" value="STEROL UPTAKE CONTROL PROTEIN 2"/>
    <property type="match status" value="1"/>
</dbReference>
<dbReference type="Gene3D" id="4.10.240.10">
    <property type="entry name" value="Zn(2)-C6 fungal-type DNA-binding domain"/>
    <property type="match status" value="1"/>
</dbReference>
<dbReference type="InterPro" id="IPR021858">
    <property type="entry name" value="Fun_TF"/>
</dbReference>
<dbReference type="PROSITE" id="PS50048">
    <property type="entry name" value="ZN2_CY6_FUNGAL_2"/>
    <property type="match status" value="1"/>
</dbReference>
<dbReference type="EMBL" id="JABCIY010000058">
    <property type="protein sequence ID" value="KAF7194511.1"/>
    <property type="molecule type" value="Genomic_DNA"/>
</dbReference>
<reference evidence="3" key="1">
    <citation type="submission" date="2020-04" db="EMBL/GenBank/DDBJ databases">
        <title>Draft genome resource of the tomato pathogen Pseudocercospora fuligena.</title>
        <authorList>
            <person name="Zaccaron A."/>
        </authorList>
    </citation>
    <scope>NUCLEOTIDE SEQUENCE</scope>
    <source>
        <strain evidence="3">PF001</strain>
    </source>
</reference>
<dbReference type="PRINTS" id="PR00755">
    <property type="entry name" value="AFLATOXINBRP"/>
</dbReference>